<dbReference type="GO" id="GO:0033185">
    <property type="term" value="C:dolichol-phosphate-mannose synthase complex"/>
    <property type="evidence" value="ECO:0007669"/>
    <property type="project" value="TreeGrafter"/>
</dbReference>
<evidence type="ECO:0000256" key="8">
    <source>
        <dbReference type="SAM" id="Coils"/>
    </source>
</evidence>
<evidence type="ECO:0000256" key="6">
    <source>
        <dbReference type="ARBA" id="ARBA00023136"/>
    </source>
</evidence>
<evidence type="ECO:0000256" key="2">
    <source>
        <dbReference type="ARBA" id="ARBA00010430"/>
    </source>
</evidence>
<dbReference type="PANTHER" id="PTHR16433">
    <property type="entry name" value="DOLICHOL-PHOSPHATE MANNOSYLTRANSFERASE SUBUNIT 3"/>
    <property type="match status" value="1"/>
</dbReference>
<keyword evidence="3 7" id="KW-0812">Transmembrane</keyword>
<comment type="similarity">
    <text evidence="2 7">Belongs to the DPM3 family.</text>
</comment>
<evidence type="ECO:0000313" key="11">
    <source>
        <dbReference type="Proteomes" id="UP001378592"/>
    </source>
</evidence>
<dbReference type="AlphaFoldDB" id="A0AAN9WMZ6"/>
<feature type="coiled-coil region" evidence="8">
    <location>
        <begin position="100"/>
        <end position="127"/>
    </location>
</feature>
<dbReference type="Pfam" id="PF08285">
    <property type="entry name" value="DPM3"/>
    <property type="match status" value="1"/>
</dbReference>
<keyword evidence="5 7" id="KW-1133">Transmembrane helix</keyword>
<keyword evidence="6 7" id="KW-0472">Membrane</keyword>
<sequence length="129" mass="14584">MKTSVCILVLLVKIASLSEGHLDDTCNIPVNQSDDIMTKLLEWLLGFGVFTSVWASLLAVNLQWQVDNYWKTVVLPLPLFLVLAFGVYAATVVLWRVYNFNNCEEAAKELNEQIKEAKADLEKKGFKFS</sequence>
<evidence type="ECO:0000256" key="4">
    <source>
        <dbReference type="ARBA" id="ARBA00022824"/>
    </source>
</evidence>
<organism evidence="10 11">
    <name type="scientific">Gryllus longicercus</name>
    <dbReference type="NCBI Taxonomy" id="2509291"/>
    <lineage>
        <taxon>Eukaryota</taxon>
        <taxon>Metazoa</taxon>
        <taxon>Ecdysozoa</taxon>
        <taxon>Arthropoda</taxon>
        <taxon>Hexapoda</taxon>
        <taxon>Insecta</taxon>
        <taxon>Pterygota</taxon>
        <taxon>Neoptera</taxon>
        <taxon>Polyneoptera</taxon>
        <taxon>Orthoptera</taxon>
        <taxon>Ensifera</taxon>
        <taxon>Gryllidea</taxon>
        <taxon>Grylloidea</taxon>
        <taxon>Gryllidae</taxon>
        <taxon>Gryllinae</taxon>
        <taxon>Gryllus</taxon>
    </lineage>
</organism>
<reference evidence="10 11" key="1">
    <citation type="submission" date="2024-03" db="EMBL/GenBank/DDBJ databases">
        <title>The genome assembly and annotation of the cricket Gryllus longicercus Weissman &amp; Gray.</title>
        <authorList>
            <person name="Szrajer S."/>
            <person name="Gray D."/>
            <person name="Ylla G."/>
        </authorList>
    </citation>
    <scope>NUCLEOTIDE SEQUENCE [LARGE SCALE GENOMIC DNA]</scope>
    <source>
        <strain evidence="10">DAG 2021-001</strain>
        <tissue evidence="10">Whole body minus gut</tissue>
    </source>
</reference>
<feature type="signal peptide" evidence="9">
    <location>
        <begin position="1"/>
        <end position="20"/>
    </location>
</feature>
<evidence type="ECO:0000256" key="9">
    <source>
        <dbReference type="SAM" id="SignalP"/>
    </source>
</evidence>
<dbReference type="Proteomes" id="UP001378592">
    <property type="component" value="Unassembled WGS sequence"/>
</dbReference>
<comment type="pathway">
    <text evidence="7">Protein modification; protein glycosylation.</text>
</comment>
<dbReference type="PANTHER" id="PTHR16433:SF0">
    <property type="entry name" value="DOLICHOL-PHOSPHATE MANNOSYLTRANSFERASE SUBUNIT 3"/>
    <property type="match status" value="1"/>
</dbReference>
<evidence type="ECO:0000256" key="5">
    <source>
        <dbReference type="ARBA" id="ARBA00022989"/>
    </source>
</evidence>
<evidence type="ECO:0000256" key="3">
    <source>
        <dbReference type="ARBA" id="ARBA00022692"/>
    </source>
</evidence>
<evidence type="ECO:0000313" key="10">
    <source>
        <dbReference type="EMBL" id="KAK7873189.1"/>
    </source>
</evidence>
<evidence type="ECO:0000256" key="7">
    <source>
        <dbReference type="RuleBase" id="RU365085"/>
    </source>
</evidence>
<keyword evidence="9" id="KW-0732">Signal</keyword>
<proteinExistence type="inferred from homology"/>
<comment type="subunit">
    <text evidence="7">Component of the dolichol-phosphate mannose (DPM) synthase complex.</text>
</comment>
<dbReference type="GO" id="GO:0005789">
    <property type="term" value="C:endoplasmic reticulum membrane"/>
    <property type="evidence" value="ECO:0007669"/>
    <property type="project" value="UniProtKB-SubCell"/>
</dbReference>
<gene>
    <name evidence="10" type="ORF">R5R35_006401</name>
</gene>
<name>A0AAN9WMZ6_9ORTH</name>
<feature type="transmembrane region" description="Helical" evidence="7">
    <location>
        <begin position="74"/>
        <end position="98"/>
    </location>
</feature>
<dbReference type="InterPro" id="IPR013174">
    <property type="entry name" value="DPM3"/>
</dbReference>
<dbReference type="EMBL" id="JAZDUA010000016">
    <property type="protein sequence ID" value="KAK7873189.1"/>
    <property type="molecule type" value="Genomic_DNA"/>
</dbReference>
<keyword evidence="8" id="KW-0175">Coiled coil</keyword>
<keyword evidence="4 7" id="KW-0256">Endoplasmic reticulum</keyword>
<keyword evidence="11" id="KW-1185">Reference proteome</keyword>
<comment type="subcellular location">
    <subcellularLocation>
        <location evidence="1 7">Endoplasmic reticulum membrane</location>
        <topology evidence="1 7">Multi-pass membrane protein</topology>
    </subcellularLocation>
</comment>
<comment type="caution">
    <text evidence="10">The sequence shown here is derived from an EMBL/GenBank/DDBJ whole genome shotgun (WGS) entry which is preliminary data.</text>
</comment>
<evidence type="ECO:0000256" key="1">
    <source>
        <dbReference type="ARBA" id="ARBA00004477"/>
    </source>
</evidence>
<comment type="function">
    <text evidence="7">Stabilizer subunit of the dolichol-phosphate mannose (DPM) synthase complex; tethers catalytic subunit to the ER.</text>
</comment>
<feature type="transmembrane region" description="Helical" evidence="7">
    <location>
        <begin position="41"/>
        <end position="62"/>
    </location>
</feature>
<dbReference type="GO" id="GO:0006506">
    <property type="term" value="P:GPI anchor biosynthetic process"/>
    <property type="evidence" value="ECO:0007669"/>
    <property type="project" value="TreeGrafter"/>
</dbReference>
<feature type="chain" id="PRO_5042812927" description="Dolichol-phosphate mannosyltransferase subunit 3" evidence="9">
    <location>
        <begin position="21"/>
        <end position="129"/>
    </location>
</feature>
<protein>
    <recommendedName>
        <fullName evidence="7">Dolichol-phosphate mannosyltransferase subunit 3</fullName>
    </recommendedName>
</protein>
<accession>A0AAN9WMZ6</accession>